<evidence type="ECO:0000256" key="2">
    <source>
        <dbReference type="ARBA" id="ARBA00022679"/>
    </source>
</evidence>
<dbReference type="Gene3D" id="3.40.50.150">
    <property type="entry name" value="Vaccinia Virus protein VP39"/>
    <property type="match status" value="1"/>
</dbReference>
<dbReference type="PIRSF" id="PIRSF017269">
    <property type="entry name" value="GCD14"/>
    <property type="match status" value="1"/>
</dbReference>
<evidence type="ECO:0000256" key="1">
    <source>
        <dbReference type="ARBA" id="ARBA00022603"/>
    </source>
</evidence>
<dbReference type="CDD" id="cd02440">
    <property type="entry name" value="AdoMet_MTases"/>
    <property type="match status" value="1"/>
</dbReference>
<dbReference type="SUPFAM" id="SSF53335">
    <property type="entry name" value="S-adenosyl-L-methionine-dependent methyltransferases"/>
    <property type="match status" value="1"/>
</dbReference>
<dbReference type="Proteomes" id="UP001056539">
    <property type="component" value="Chromosome"/>
</dbReference>
<keyword evidence="1 5" id="KW-0489">Methyltransferase</keyword>
<feature type="binding site" evidence="6">
    <location>
        <position position="127"/>
    </location>
    <ligand>
        <name>S-adenosyl-L-methionine</name>
        <dbReference type="ChEBI" id="CHEBI:59789"/>
    </ligand>
</feature>
<keyword evidence="3 5" id="KW-0949">S-adenosyl-L-methionine</keyword>
<evidence type="ECO:0000256" key="4">
    <source>
        <dbReference type="ARBA" id="ARBA00022694"/>
    </source>
</evidence>
<evidence type="ECO:0000259" key="7">
    <source>
        <dbReference type="Pfam" id="PF08704"/>
    </source>
</evidence>
<accession>A0AAX3BF51</accession>
<keyword evidence="4 5" id="KW-0819">tRNA processing</keyword>
<keyword evidence="9" id="KW-1185">Reference proteome</keyword>
<dbReference type="PROSITE" id="PS51620">
    <property type="entry name" value="SAM_TRM61"/>
    <property type="match status" value="1"/>
</dbReference>
<sequence length="263" mass="30055">MQKGEWIYLYHDEQTYFLPYEPGGSFSTHYGTIHFPEDLDFGQRIATNKGVAFYVLRPTLADMMMKVKRRTTIIYPKEAGIILLELGIQSGSRVIEIGSGSGSLTVLLSRIVGREGKVYSFERRPEHQEMAIMNVQRFGKPEHVEFILKDPVAEGGFGVGEVDAIFVDIPTPWMIVPQVWKALCPGGHVGFLSPNIEQVQTTVKRLEETGFVRIRAMEVWTRGIRVKEFLTRPHDRMIGHTGYLFFAQKVEKPATEYHPEYFI</sequence>
<comment type="catalytic activity">
    <reaction evidence="5">
        <text>adenosine(58) in tRNA + S-adenosyl-L-methionine = N(1)-methyladenosine(58) in tRNA + S-adenosyl-L-homocysteine + H(+)</text>
        <dbReference type="Rhea" id="RHEA:43152"/>
        <dbReference type="Rhea" id="RHEA-COMP:10365"/>
        <dbReference type="Rhea" id="RHEA-COMP:10366"/>
        <dbReference type="ChEBI" id="CHEBI:15378"/>
        <dbReference type="ChEBI" id="CHEBI:57856"/>
        <dbReference type="ChEBI" id="CHEBI:59789"/>
        <dbReference type="ChEBI" id="CHEBI:74411"/>
        <dbReference type="ChEBI" id="CHEBI:74491"/>
        <dbReference type="EC" id="2.1.1.220"/>
    </reaction>
</comment>
<organism evidence="8 9">
    <name type="scientific">Thermospira aquatica</name>
    <dbReference type="NCBI Taxonomy" id="2828656"/>
    <lineage>
        <taxon>Bacteria</taxon>
        <taxon>Pseudomonadati</taxon>
        <taxon>Spirochaetota</taxon>
        <taxon>Spirochaetia</taxon>
        <taxon>Brevinematales</taxon>
        <taxon>Thermospiraceae</taxon>
        <taxon>Thermospira</taxon>
    </lineage>
</organism>
<dbReference type="GO" id="GO:0031515">
    <property type="term" value="C:tRNA (m1A) methyltransferase complex"/>
    <property type="evidence" value="ECO:0007669"/>
    <property type="project" value="UniProtKB-UniRule"/>
</dbReference>
<dbReference type="Pfam" id="PF08704">
    <property type="entry name" value="GCD14"/>
    <property type="match status" value="1"/>
</dbReference>
<dbReference type="GO" id="GO:0160107">
    <property type="term" value="F:tRNA (adenine(58)-N1)-methyltransferase activity"/>
    <property type="evidence" value="ECO:0007669"/>
    <property type="project" value="UniProtKB-EC"/>
</dbReference>
<dbReference type="InterPro" id="IPR029063">
    <property type="entry name" value="SAM-dependent_MTases_sf"/>
</dbReference>
<evidence type="ECO:0000256" key="6">
    <source>
        <dbReference type="PIRSR" id="PIRSR017269-1"/>
    </source>
</evidence>
<gene>
    <name evidence="8" type="ORF">KDW03_04020</name>
</gene>
<feature type="binding site" evidence="6">
    <location>
        <position position="122"/>
    </location>
    <ligand>
        <name>S-adenosyl-L-methionine</name>
        <dbReference type="ChEBI" id="CHEBI:59789"/>
    </ligand>
</feature>
<protein>
    <recommendedName>
        <fullName evidence="5">tRNA (adenine(58)-N(1))-methyltransferase TrmI</fullName>
        <ecNumber evidence="5">2.1.1.220</ecNumber>
    </recommendedName>
</protein>
<dbReference type="GO" id="GO:0030488">
    <property type="term" value="P:tRNA methylation"/>
    <property type="evidence" value="ECO:0007669"/>
    <property type="project" value="InterPro"/>
</dbReference>
<evidence type="ECO:0000256" key="5">
    <source>
        <dbReference type="PIRNR" id="PIRNR017269"/>
    </source>
</evidence>
<evidence type="ECO:0000256" key="3">
    <source>
        <dbReference type="ARBA" id="ARBA00022691"/>
    </source>
</evidence>
<feature type="binding site" evidence="6">
    <location>
        <begin position="101"/>
        <end position="104"/>
    </location>
    <ligand>
        <name>S-adenosyl-L-methionine</name>
        <dbReference type="ChEBI" id="CHEBI:59789"/>
    </ligand>
</feature>
<dbReference type="EC" id="2.1.1.220" evidence="5"/>
<comment type="subunit">
    <text evidence="5">Homotetramer composed of a dimer of dimers.</text>
</comment>
<dbReference type="AlphaFoldDB" id="A0AAX3BF51"/>
<dbReference type="RefSeq" id="WP_271436109.1">
    <property type="nucleotide sequence ID" value="NZ_CP073355.1"/>
</dbReference>
<comment type="function">
    <text evidence="5">Catalyzes the S-adenosyl-L-methionine-dependent formation of N(1)-methyladenine at position 58 (m1A58) in tRNA.</text>
</comment>
<comment type="similarity">
    <text evidence="5">Belongs to the class I-like SAM-binding methyltransferase superfamily. TRM61 family.</text>
</comment>
<dbReference type="InterPro" id="IPR049470">
    <property type="entry name" value="TRM61_C"/>
</dbReference>
<dbReference type="Gene3D" id="3.10.330.20">
    <property type="match status" value="1"/>
</dbReference>
<feature type="domain" description="tRNA (adenine(58)-N(1))-methyltransferase catalytic subunit TRM61 C-terminal" evidence="7">
    <location>
        <begin position="54"/>
        <end position="228"/>
    </location>
</feature>
<dbReference type="PANTHER" id="PTHR12133">
    <property type="entry name" value="TRNA (ADENINE(58)-N(1))-METHYLTRANSFERASE"/>
    <property type="match status" value="1"/>
</dbReference>
<dbReference type="PANTHER" id="PTHR12133:SF1">
    <property type="entry name" value="TRNA (ADENINE(58)-N(1))-METHYLTRANSFERASE, MITOCHONDRIAL"/>
    <property type="match status" value="1"/>
</dbReference>
<proteinExistence type="inferred from homology"/>
<dbReference type="EMBL" id="CP073355">
    <property type="protein sequence ID" value="URA10978.1"/>
    <property type="molecule type" value="Genomic_DNA"/>
</dbReference>
<reference evidence="8" key="1">
    <citation type="submission" date="2021-04" db="EMBL/GenBank/DDBJ databases">
        <authorList>
            <person name="Postec A."/>
        </authorList>
    </citation>
    <scope>NUCLEOTIDE SEQUENCE</scope>
    <source>
        <strain evidence="8">F1F22</strain>
    </source>
</reference>
<keyword evidence="2 5" id="KW-0808">Transferase</keyword>
<evidence type="ECO:0000313" key="9">
    <source>
        <dbReference type="Proteomes" id="UP001056539"/>
    </source>
</evidence>
<feature type="binding site" evidence="6">
    <location>
        <position position="168"/>
    </location>
    <ligand>
        <name>S-adenosyl-L-methionine</name>
        <dbReference type="ChEBI" id="CHEBI:59789"/>
    </ligand>
</feature>
<reference evidence="8" key="2">
    <citation type="submission" date="2022-06" db="EMBL/GenBank/DDBJ databases">
        <title>Thermospira aquatica gen. nov., sp. nov.</title>
        <authorList>
            <person name="Ben Ali Gam Z."/>
            <person name="Labat M."/>
        </authorList>
    </citation>
    <scope>NUCLEOTIDE SEQUENCE</scope>
    <source>
        <strain evidence="8">F1F22</strain>
    </source>
</reference>
<name>A0AAX3BF51_9SPIR</name>
<dbReference type="KEGG" id="taqu:KDW03_04020"/>
<evidence type="ECO:0000313" key="8">
    <source>
        <dbReference type="EMBL" id="URA10978.1"/>
    </source>
</evidence>
<dbReference type="InterPro" id="IPR014816">
    <property type="entry name" value="tRNA_MeTrfase_Gcd14"/>
</dbReference>